<reference evidence="1 2" key="1">
    <citation type="submission" date="2018-02" db="EMBL/GenBank/DDBJ databases">
        <title>Solimicrobium silvestre gen. nov., sp. nov., isolated from alpine forest soil.</title>
        <authorList>
            <person name="Margesin R."/>
            <person name="Albuquerque L."/>
            <person name="Zhang D.-C."/>
            <person name="Froufe H.J.C."/>
            <person name="Severino R."/>
            <person name="Roxo I."/>
            <person name="Egas C."/>
            <person name="Da Costa M.S."/>
        </authorList>
    </citation>
    <scope>NUCLEOTIDE SEQUENCE [LARGE SCALE GENOMIC DNA]</scope>
    <source>
        <strain evidence="1 2">S20-91</strain>
    </source>
</reference>
<dbReference type="InterPro" id="IPR036869">
    <property type="entry name" value="J_dom_sf"/>
</dbReference>
<gene>
    <name evidence="1" type="ORF">S2091_0092</name>
</gene>
<dbReference type="Gene3D" id="1.10.287.110">
    <property type="entry name" value="DnaJ domain"/>
    <property type="match status" value="1"/>
</dbReference>
<dbReference type="AlphaFoldDB" id="A0A2S9H4K5"/>
<organism evidence="1 2">
    <name type="scientific">Solimicrobium silvestre</name>
    <dbReference type="NCBI Taxonomy" id="2099400"/>
    <lineage>
        <taxon>Bacteria</taxon>
        <taxon>Pseudomonadati</taxon>
        <taxon>Pseudomonadota</taxon>
        <taxon>Betaproteobacteria</taxon>
        <taxon>Burkholderiales</taxon>
        <taxon>Oxalobacteraceae</taxon>
        <taxon>Solimicrobium</taxon>
    </lineage>
</organism>
<proteinExistence type="predicted"/>
<dbReference type="EMBL" id="PUGF01000001">
    <property type="protein sequence ID" value="PRC94897.1"/>
    <property type="molecule type" value="Genomic_DNA"/>
</dbReference>
<dbReference type="RefSeq" id="WP_105529812.1">
    <property type="nucleotide sequence ID" value="NZ_PUGF01000001.1"/>
</dbReference>
<comment type="caution">
    <text evidence="1">The sequence shown here is derived from an EMBL/GenBank/DDBJ whole genome shotgun (WGS) entry which is preliminary data.</text>
</comment>
<name>A0A2S9H4K5_9BURK</name>
<dbReference type="OrthoDB" id="114754at2"/>
<accession>A0A2S9H4K5</accession>
<evidence type="ECO:0000313" key="2">
    <source>
        <dbReference type="Proteomes" id="UP000237839"/>
    </source>
</evidence>
<dbReference type="Proteomes" id="UP000237839">
    <property type="component" value="Unassembled WGS sequence"/>
</dbReference>
<keyword evidence="2" id="KW-1185">Reference proteome</keyword>
<evidence type="ECO:0000313" key="1">
    <source>
        <dbReference type="EMBL" id="PRC94897.1"/>
    </source>
</evidence>
<sequence length="328" mass="37565">MKTPVSSVINIEQKQSATPLSAEQQLFNNLIKKIDMQRQQLSDWQATVSSYEQKYASEYVPLYSAYNQHRTDLVLLLDAAYFDAIFNQTDQEKLSGFISSIAVELMNKDNGAPQLKAIFNRHHHTDIAVVNESEELEELDSTQDYVEDVPDYSAAKKMARQRAQQARLEKQEQKGSQSVRAVYRKLASSLHPDKEQDPLERVRKTGLMQRVNMAYANGDLLQLLELQLELEQMDQARLNTLNELNLNHYNQVLAGQSDDLAMEIRQSQSGFKARFQLGDKANLAPAFLLAELTREIAQMKKHTSGFARDLRELKDVKNIKAWLKTYRA</sequence>
<protein>
    <submittedName>
        <fullName evidence="1">DnaJ domain</fullName>
    </submittedName>
</protein>
<dbReference type="SUPFAM" id="SSF46565">
    <property type="entry name" value="Chaperone J-domain"/>
    <property type="match status" value="1"/>
</dbReference>